<dbReference type="GO" id="GO:0005634">
    <property type="term" value="C:nucleus"/>
    <property type="evidence" value="ECO:0007669"/>
    <property type="project" value="TreeGrafter"/>
</dbReference>
<dbReference type="GO" id="GO:0003700">
    <property type="term" value="F:DNA-binding transcription factor activity"/>
    <property type="evidence" value="ECO:0007669"/>
    <property type="project" value="TreeGrafter"/>
</dbReference>
<feature type="domain" description="PPC" evidence="2">
    <location>
        <begin position="69"/>
        <end position="214"/>
    </location>
</feature>
<dbReference type="CDD" id="cd11378">
    <property type="entry name" value="DUF296"/>
    <property type="match status" value="1"/>
</dbReference>
<dbReference type="AlphaFoldDB" id="A0A9D5D001"/>
<dbReference type="Gene3D" id="3.30.1330.80">
    <property type="entry name" value="Hypothetical protein, similar to alpha- acetolactate decarboxylase, domain 2"/>
    <property type="match status" value="1"/>
</dbReference>
<name>A0A9D5D001_9LILI</name>
<feature type="region of interest" description="Disordered" evidence="1">
    <location>
        <begin position="1"/>
        <end position="68"/>
    </location>
</feature>
<protein>
    <recommendedName>
        <fullName evidence="2">PPC domain-containing protein</fullName>
    </recommendedName>
</protein>
<comment type="caution">
    <text evidence="3">The sequence shown here is derived from an EMBL/GenBank/DDBJ whole genome shotgun (WGS) entry which is preliminary data.</text>
</comment>
<dbReference type="SUPFAM" id="SSF117856">
    <property type="entry name" value="AF0104/ALDC/Ptd012-like"/>
    <property type="match status" value="1"/>
</dbReference>
<dbReference type="EMBL" id="JAGGNH010000002">
    <property type="protein sequence ID" value="KAJ0981460.1"/>
    <property type="molecule type" value="Genomic_DNA"/>
</dbReference>
<evidence type="ECO:0000256" key="1">
    <source>
        <dbReference type="SAM" id="MobiDB-lite"/>
    </source>
</evidence>
<feature type="compositionally biased region" description="Basic and acidic residues" evidence="1">
    <location>
        <begin position="14"/>
        <end position="24"/>
    </location>
</feature>
<reference evidence="3" key="2">
    <citation type="journal article" date="2022" name="Hortic Res">
        <title>The genome of Dioscorea zingiberensis sheds light on the biosynthesis, origin and evolution of the medicinally important diosgenin saponins.</title>
        <authorList>
            <person name="Li Y."/>
            <person name="Tan C."/>
            <person name="Li Z."/>
            <person name="Guo J."/>
            <person name="Li S."/>
            <person name="Chen X."/>
            <person name="Wang C."/>
            <person name="Dai X."/>
            <person name="Yang H."/>
            <person name="Song W."/>
            <person name="Hou L."/>
            <person name="Xu J."/>
            <person name="Tong Z."/>
            <person name="Xu A."/>
            <person name="Yuan X."/>
            <person name="Wang W."/>
            <person name="Yang Q."/>
            <person name="Chen L."/>
            <person name="Sun Z."/>
            <person name="Wang K."/>
            <person name="Pan B."/>
            <person name="Chen J."/>
            <person name="Bao Y."/>
            <person name="Liu F."/>
            <person name="Qi X."/>
            <person name="Gang D.R."/>
            <person name="Wen J."/>
            <person name="Li J."/>
        </authorList>
    </citation>
    <scope>NUCLEOTIDE SEQUENCE</scope>
    <source>
        <strain evidence="3">Dzin_1.0</strain>
    </source>
</reference>
<proteinExistence type="predicted"/>
<keyword evidence="4" id="KW-1185">Reference proteome</keyword>
<dbReference type="PROSITE" id="PS51742">
    <property type="entry name" value="PPC"/>
    <property type="match status" value="1"/>
</dbReference>
<reference evidence="3" key="1">
    <citation type="submission" date="2021-03" db="EMBL/GenBank/DDBJ databases">
        <authorList>
            <person name="Li Z."/>
            <person name="Yang C."/>
        </authorList>
    </citation>
    <scope>NUCLEOTIDE SEQUENCE</scope>
    <source>
        <strain evidence="3">Dzin_1.0</strain>
        <tissue evidence="3">Leaf</tissue>
    </source>
</reference>
<sequence>MKTNTGLEMVSIDVDSRSTDEPRLKQKNSGVGGGDGSSIELVRRPRGRPPGSKNKPKPPVIITRDADPPTSMRAHVLEIRAGHDVVEAIADFSRRRGIGVCVLAGSGAVSNVTLRQPPAPALQAPASGPAATVVFRGRFELLSLSATVFPPSELQAPPSVSVSLSGPHGQVVGGTVAGPLMAAGSVVLFAAGFSNPSFHRLPPDNDDVPDISPGGGGGGASASADPDSTPVHRPHSHHHHQHHHLPPAVSTTSPETCGMSIYSSHLPSDVIWAQAPRPSHPF</sequence>
<dbReference type="Proteomes" id="UP001085076">
    <property type="component" value="Miscellaneous, Linkage group lg02"/>
</dbReference>
<dbReference type="GO" id="GO:0003680">
    <property type="term" value="F:minor groove of adenine-thymine-rich DNA binding"/>
    <property type="evidence" value="ECO:0007669"/>
    <property type="project" value="InterPro"/>
</dbReference>
<feature type="compositionally biased region" description="Basic residues" evidence="1">
    <location>
        <begin position="232"/>
        <end position="245"/>
    </location>
</feature>
<dbReference type="Pfam" id="PF03479">
    <property type="entry name" value="PCC"/>
    <property type="match status" value="1"/>
</dbReference>
<accession>A0A9D5D001</accession>
<dbReference type="PANTHER" id="PTHR31100:SF69">
    <property type="entry name" value="AT-HOOK MOTIF NUCLEAR-LOCALIZED PROTEIN 17-RELATED"/>
    <property type="match status" value="1"/>
</dbReference>
<organism evidence="3 4">
    <name type="scientific">Dioscorea zingiberensis</name>
    <dbReference type="NCBI Taxonomy" id="325984"/>
    <lineage>
        <taxon>Eukaryota</taxon>
        <taxon>Viridiplantae</taxon>
        <taxon>Streptophyta</taxon>
        <taxon>Embryophyta</taxon>
        <taxon>Tracheophyta</taxon>
        <taxon>Spermatophyta</taxon>
        <taxon>Magnoliopsida</taxon>
        <taxon>Liliopsida</taxon>
        <taxon>Dioscoreales</taxon>
        <taxon>Dioscoreaceae</taxon>
        <taxon>Dioscorea</taxon>
    </lineage>
</organism>
<dbReference type="InterPro" id="IPR005175">
    <property type="entry name" value="PPC_dom"/>
</dbReference>
<feature type="region of interest" description="Disordered" evidence="1">
    <location>
        <begin position="198"/>
        <end position="256"/>
    </location>
</feature>
<dbReference type="OrthoDB" id="782346at2759"/>
<evidence type="ECO:0000313" key="4">
    <source>
        <dbReference type="Proteomes" id="UP001085076"/>
    </source>
</evidence>
<gene>
    <name evidence="3" type="ORF">J5N97_009715</name>
</gene>
<evidence type="ECO:0000313" key="3">
    <source>
        <dbReference type="EMBL" id="KAJ0981460.1"/>
    </source>
</evidence>
<dbReference type="InterPro" id="IPR014476">
    <property type="entry name" value="AHL15-29"/>
</dbReference>
<evidence type="ECO:0000259" key="2">
    <source>
        <dbReference type="PROSITE" id="PS51742"/>
    </source>
</evidence>
<dbReference type="PANTHER" id="PTHR31100">
    <property type="entry name" value="AT-HOOK MOTIF NUCLEAR-LOCALIZED PROTEIN 15"/>
    <property type="match status" value="1"/>
</dbReference>